<dbReference type="RefSeq" id="WP_347300939.1">
    <property type="nucleotide sequence ID" value="NZ_CP142433.1"/>
</dbReference>
<dbReference type="InterPro" id="IPR027417">
    <property type="entry name" value="P-loop_NTPase"/>
</dbReference>
<dbReference type="NCBIfam" id="TIGR00678">
    <property type="entry name" value="holB"/>
    <property type="match status" value="1"/>
</dbReference>
<dbReference type="Pfam" id="PF13177">
    <property type="entry name" value="DNA_pol3_delta2"/>
    <property type="match status" value="1"/>
</dbReference>
<dbReference type="GO" id="GO:0006261">
    <property type="term" value="P:DNA-templated DNA replication"/>
    <property type="evidence" value="ECO:0007669"/>
    <property type="project" value="TreeGrafter"/>
</dbReference>
<dbReference type="PANTHER" id="PTHR11669:SF8">
    <property type="entry name" value="DNA POLYMERASE III SUBUNIT DELTA"/>
    <property type="match status" value="1"/>
</dbReference>
<sequence>MTTLEQRQPNVYRLFSKLVNENKLGHAYIFEGVSGSGKKAMAKYVSQALFCQNKAPESAEPCLECGICQNIAADQHVDTVIVEKSGASIKVEQIRQLKSELTTSGLESSRKVIIIEEADLMTTSAANSLLKFLEEPQGDIILFLLATAKQNLLSTIVSRCQVITFQTQPIDQRVIALRQLGLTSNQAALSAQLVEDNEQAVQLMQETNLQAIAKGVWQWLNLIDRKDDQAFIQVTKTLLPLAKENEGKQLTLDVILLLLRDVLKGRLGLDHIPAFSAYGPQLDALAEKWSTARVSSAIEWTLQAQKMLDSYVNLQGVLEYLTLELLNDER</sequence>
<dbReference type="SUPFAM" id="SSF52540">
    <property type="entry name" value="P-loop containing nucleoside triphosphate hydrolases"/>
    <property type="match status" value="1"/>
</dbReference>
<dbReference type="EMBL" id="CP142433">
    <property type="protein sequence ID" value="XBC46734.1"/>
    <property type="molecule type" value="Genomic_DNA"/>
</dbReference>
<gene>
    <name evidence="1" type="primary">holB</name>
    <name evidence="1" type="ORF">VUQ08_03780</name>
</gene>
<dbReference type="AlphaFoldDB" id="A0AB74TRY2"/>
<dbReference type="InterPro" id="IPR004622">
    <property type="entry name" value="DNA_pol_HolB"/>
</dbReference>
<reference evidence="1" key="1">
    <citation type="submission" date="2023-12" db="EMBL/GenBank/DDBJ databases">
        <title>Dolosigranulum savutii sp. nov. isolated from human upper respiratory samples collected in Botswana.</title>
        <authorList>
            <person name="Kelly M.S."/>
        </authorList>
    </citation>
    <scope>NUCLEOTIDE SEQUENCE</scope>
    <source>
        <strain evidence="1">MSK433</strain>
    </source>
</reference>
<dbReference type="GO" id="GO:0003887">
    <property type="term" value="F:DNA-directed DNA polymerase activity"/>
    <property type="evidence" value="ECO:0007669"/>
    <property type="project" value="UniProtKB-EC"/>
</dbReference>
<dbReference type="Gene3D" id="3.40.50.300">
    <property type="entry name" value="P-loop containing nucleotide triphosphate hydrolases"/>
    <property type="match status" value="1"/>
</dbReference>
<dbReference type="InterPro" id="IPR050238">
    <property type="entry name" value="DNA_Rep/Repair_Clamp_Loader"/>
</dbReference>
<keyword evidence="1" id="KW-0808">Transferase</keyword>
<dbReference type="GO" id="GO:0008408">
    <property type="term" value="F:3'-5' exonuclease activity"/>
    <property type="evidence" value="ECO:0007669"/>
    <property type="project" value="InterPro"/>
</dbReference>
<accession>A0AB74TRY2</accession>
<protein>
    <submittedName>
        <fullName evidence="1">DNA polymerase III subunit delta</fullName>
        <ecNumber evidence="1">2.7.7.7</ecNumber>
    </submittedName>
</protein>
<dbReference type="PANTHER" id="PTHR11669">
    <property type="entry name" value="REPLICATION FACTOR C / DNA POLYMERASE III GAMMA-TAU SUBUNIT"/>
    <property type="match status" value="1"/>
</dbReference>
<keyword evidence="1" id="KW-0548">Nucleotidyltransferase</keyword>
<organism evidence="1">
    <name type="scientific">Dolosigranulum savutiense</name>
    <dbReference type="NCBI Taxonomy" id="3110288"/>
    <lineage>
        <taxon>Bacteria</taxon>
        <taxon>Bacillati</taxon>
        <taxon>Bacillota</taxon>
        <taxon>Bacilli</taxon>
        <taxon>Lactobacillales</taxon>
        <taxon>Carnobacteriaceae</taxon>
        <taxon>Dolosigranulum</taxon>
    </lineage>
</organism>
<proteinExistence type="predicted"/>
<name>A0AB74TRY2_9LACT</name>
<dbReference type="EC" id="2.7.7.7" evidence="1"/>
<evidence type="ECO:0000313" key="1">
    <source>
        <dbReference type="EMBL" id="XBC46734.1"/>
    </source>
</evidence>